<protein>
    <recommendedName>
        <fullName evidence="2">dTDP-4-dehydrorhamnose reductase</fullName>
        <ecNumber evidence="2">1.1.1.133</ecNumber>
    </recommendedName>
</protein>
<dbReference type="InterPro" id="IPR036291">
    <property type="entry name" value="NAD(P)-bd_dom_sf"/>
</dbReference>
<dbReference type="STRING" id="1802389.A3C17_04180"/>
<dbReference type="AlphaFoldDB" id="A0A1F7TWM4"/>
<organism evidence="4 5">
    <name type="scientific">Candidatus Uhrbacteria bacterium RIFCSPHIGHO2_02_FULL_53_13</name>
    <dbReference type="NCBI Taxonomy" id="1802389"/>
    <lineage>
        <taxon>Bacteria</taxon>
        <taxon>Candidatus Uhriibacteriota</taxon>
    </lineage>
</organism>
<reference evidence="4 5" key="1">
    <citation type="journal article" date="2016" name="Nat. Commun.">
        <title>Thousands of microbial genomes shed light on interconnected biogeochemical processes in an aquifer system.</title>
        <authorList>
            <person name="Anantharaman K."/>
            <person name="Brown C.T."/>
            <person name="Hug L.A."/>
            <person name="Sharon I."/>
            <person name="Castelle C.J."/>
            <person name="Probst A.J."/>
            <person name="Thomas B.C."/>
            <person name="Singh A."/>
            <person name="Wilkins M.J."/>
            <person name="Karaoz U."/>
            <person name="Brodie E.L."/>
            <person name="Williams K.H."/>
            <person name="Hubbard S.S."/>
            <person name="Banfield J.F."/>
        </authorList>
    </citation>
    <scope>NUCLEOTIDE SEQUENCE [LARGE SCALE GENOMIC DNA]</scope>
</reference>
<dbReference type="Proteomes" id="UP000177097">
    <property type="component" value="Unassembled WGS sequence"/>
</dbReference>
<dbReference type="Pfam" id="PF04321">
    <property type="entry name" value="RmlD_sub_bind"/>
    <property type="match status" value="1"/>
</dbReference>
<gene>
    <name evidence="4" type="ORF">A3C17_04180</name>
</gene>
<dbReference type="GO" id="GO:0008831">
    <property type="term" value="F:dTDP-4-dehydrorhamnose reductase activity"/>
    <property type="evidence" value="ECO:0007669"/>
    <property type="project" value="UniProtKB-EC"/>
</dbReference>
<keyword evidence="2" id="KW-0521">NADP</keyword>
<evidence type="ECO:0000256" key="1">
    <source>
        <dbReference type="ARBA" id="ARBA00010944"/>
    </source>
</evidence>
<name>A0A1F7TWM4_9BACT</name>
<dbReference type="PANTHER" id="PTHR10491:SF4">
    <property type="entry name" value="METHIONINE ADENOSYLTRANSFERASE 2 SUBUNIT BETA"/>
    <property type="match status" value="1"/>
</dbReference>
<comment type="similarity">
    <text evidence="1 2">Belongs to the dTDP-4-dehydrorhamnose reductase family.</text>
</comment>
<dbReference type="GO" id="GO:0048269">
    <property type="term" value="C:methionine adenosyltransferase complex"/>
    <property type="evidence" value="ECO:0007669"/>
    <property type="project" value="TreeGrafter"/>
</dbReference>
<keyword evidence="2" id="KW-0560">Oxidoreductase</keyword>
<dbReference type="InterPro" id="IPR005913">
    <property type="entry name" value="dTDP_dehydrorham_reduct"/>
</dbReference>
<dbReference type="SUPFAM" id="SSF51735">
    <property type="entry name" value="NAD(P)-binding Rossmann-fold domains"/>
    <property type="match status" value="1"/>
</dbReference>
<dbReference type="EMBL" id="MGDX01000031">
    <property type="protein sequence ID" value="OGL70362.1"/>
    <property type="molecule type" value="Genomic_DNA"/>
</dbReference>
<proteinExistence type="inferred from homology"/>
<evidence type="ECO:0000256" key="2">
    <source>
        <dbReference type="RuleBase" id="RU364082"/>
    </source>
</evidence>
<dbReference type="InterPro" id="IPR029903">
    <property type="entry name" value="RmlD-like-bd"/>
</dbReference>
<comment type="caution">
    <text evidence="4">The sequence shown here is derived from an EMBL/GenBank/DDBJ whole genome shotgun (WGS) entry which is preliminary data.</text>
</comment>
<evidence type="ECO:0000313" key="4">
    <source>
        <dbReference type="EMBL" id="OGL70362.1"/>
    </source>
</evidence>
<dbReference type="Gene3D" id="3.40.50.720">
    <property type="entry name" value="NAD(P)-binding Rossmann-like Domain"/>
    <property type="match status" value="1"/>
</dbReference>
<evidence type="ECO:0000313" key="5">
    <source>
        <dbReference type="Proteomes" id="UP000177097"/>
    </source>
</evidence>
<comment type="pathway">
    <text evidence="2">Carbohydrate biosynthesis; dTDP-L-rhamnose biosynthesis.</text>
</comment>
<dbReference type="GO" id="GO:0048270">
    <property type="term" value="F:methionine adenosyltransferase regulator activity"/>
    <property type="evidence" value="ECO:0007669"/>
    <property type="project" value="TreeGrafter"/>
</dbReference>
<feature type="domain" description="RmlD-like substrate binding" evidence="3">
    <location>
        <begin position="1"/>
        <end position="274"/>
    </location>
</feature>
<comment type="function">
    <text evidence="2">Catalyzes the reduction of dTDP-6-deoxy-L-lyxo-4-hexulose to yield dTDP-L-rhamnose.</text>
</comment>
<dbReference type="PANTHER" id="PTHR10491">
    <property type="entry name" value="DTDP-4-DEHYDRORHAMNOSE REDUCTASE"/>
    <property type="match status" value="1"/>
</dbReference>
<dbReference type="EC" id="1.1.1.133" evidence="2"/>
<dbReference type="GO" id="GO:0006556">
    <property type="term" value="P:S-adenosylmethionine biosynthetic process"/>
    <property type="evidence" value="ECO:0007669"/>
    <property type="project" value="TreeGrafter"/>
</dbReference>
<sequence>MKILIFGKGFIGQRCADAWRDEAVLSDVFVLTKDDAAREIARVKPDVVLNAAGVRGVPNVDWCDTHQMETICGNTVLPLLLADACQDVGVYLLHIGSGCIFYGDSPHPDKAWREHDFGNPLPTYSRTKWAADLALSTLLNVGIARIRMPIDAVPSPGNLIDKLASFEKVIDVENSVTVIDDMVSVFYQLMLKKAEGVFHATNPGTVRHRDILALYEELVDPEHTNEWIENEQLVALGLAVKDRSNNFLASERLNTFGIHMRPAQKALRDTMNRYALAKRTMQQAVPEPIVNRQ</sequence>
<evidence type="ECO:0000259" key="3">
    <source>
        <dbReference type="Pfam" id="PF04321"/>
    </source>
</evidence>
<accession>A0A1F7TWM4</accession>